<dbReference type="InterPro" id="IPR000845">
    <property type="entry name" value="Nucleoside_phosphorylase_d"/>
</dbReference>
<dbReference type="Proteomes" id="UP001225596">
    <property type="component" value="Unassembled WGS sequence"/>
</dbReference>
<keyword evidence="3" id="KW-1185">Reference proteome</keyword>
<dbReference type="PANTHER" id="PTHR46832:SF1">
    <property type="entry name" value="5'-METHYLTHIOADENOSINE_S-ADENOSYLHOMOCYSTEINE NUCLEOSIDASE"/>
    <property type="match status" value="1"/>
</dbReference>
<comment type="caution">
    <text evidence="2">The sequence shown here is derived from an EMBL/GenBank/DDBJ whole genome shotgun (WGS) entry which is preliminary data.</text>
</comment>
<sequence length="198" mass="21880">MSSDYLIVAALKDEMGHHFDELGVPVIYTGIGKVNAAYSLARELARREAHGQLPKAVFNFGTAGSPIFKTHELVECTRFVQRDMDATPLGFAYGVTPFEDIPHLLEVPKRLSRLPTGLCGSGDSFETGTAKMHCDVVDMEAFALAKVCHLEDMPFLSVKYVTDGCDHNAHNDWNENLHKAASSFVEIFEEATALFQRS</sequence>
<dbReference type="Gene3D" id="3.40.50.1580">
    <property type="entry name" value="Nucleoside phosphorylase domain"/>
    <property type="match status" value="1"/>
</dbReference>
<dbReference type="EMBL" id="JAUYVH010000004">
    <property type="protein sequence ID" value="MDQ9170569.1"/>
    <property type="molecule type" value="Genomic_DNA"/>
</dbReference>
<evidence type="ECO:0000259" key="1">
    <source>
        <dbReference type="Pfam" id="PF01048"/>
    </source>
</evidence>
<feature type="domain" description="Nucleoside phosphorylase" evidence="1">
    <location>
        <begin position="25"/>
        <end position="190"/>
    </location>
</feature>
<evidence type="ECO:0000313" key="2">
    <source>
        <dbReference type="EMBL" id="MDQ9170569.1"/>
    </source>
</evidence>
<dbReference type="RefSeq" id="WP_338436503.1">
    <property type="nucleotide sequence ID" value="NZ_JAUYVH010000004.1"/>
</dbReference>
<dbReference type="Pfam" id="PF01048">
    <property type="entry name" value="PNP_UDP_1"/>
    <property type="match status" value="1"/>
</dbReference>
<dbReference type="CDD" id="cd09008">
    <property type="entry name" value="MTAN"/>
    <property type="match status" value="1"/>
</dbReference>
<organism evidence="2 3">
    <name type="scientific">Keguizhuia sedimenti</name>
    <dbReference type="NCBI Taxonomy" id="3064264"/>
    <lineage>
        <taxon>Bacteria</taxon>
        <taxon>Pseudomonadati</taxon>
        <taxon>Pseudomonadota</taxon>
        <taxon>Betaproteobacteria</taxon>
        <taxon>Burkholderiales</taxon>
        <taxon>Oxalobacteraceae</taxon>
        <taxon>Keguizhuia</taxon>
    </lineage>
</organism>
<reference evidence="2 3" key="1">
    <citation type="submission" date="2023-08" db="EMBL/GenBank/DDBJ databases">
        <title>Oxalobacteraceae gen .nov., isolated from river sludge outside the plant.</title>
        <authorList>
            <person name="Zhao S.Y."/>
        </authorList>
    </citation>
    <scope>NUCLEOTIDE SEQUENCE [LARGE SCALE GENOMIC DNA]</scope>
    <source>
        <strain evidence="2 3">R-40</strain>
    </source>
</reference>
<accession>A0ABU1BR54</accession>
<evidence type="ECO:0000313" key="3">
    <source>
        <dbReference type="Proteomes" id="UP001225596"/>
    </source>
</evidence>
<gene>
    <name evidence="2" type="ORF">Q8A64_09105</name>
</gene>
<dbReference type="PANTHER" id="PTHR46832">
    <property type="entry name" value="5'-METHYLTHIOADENOSINE/S-ADENOSYLHOMOCYSTEINE NUCLEOSIDASE"/>
    <property type="match status" value="1"/>
</dbReference>
<proteinExistence type="predicted"/>
<dbReference type="InterPro" id="IPR035994">
    <property type="entry name" value="Nucleoside_phosphorylase_sf"/>
</dbReference>
<name>A0ABU1BR54_9BURK</name>
<dbReference type="SUPFAM" id="SSF53167">
    <property type="entry name" value="Purine and uridine phosphorylases"/>
    <property type="match status" value="1"/>
</dbReference>
<protein>
    <submittedName>
        <fullName evidence="2">5'-methylthioadenosine nucleosidase</fullName>
    </submittedName>
</protein>